<evidence type="ECO:0000313" key="5">
    <source>
        <dbReference type="Proteomes" id="UP000002051"/>
    </source>
</evidence>
<dbReference type="EMBL" id="KL402747">
    <property type="protein sequence ID" value="KEH17333.1"/>
    <property type="molecule type" value="Genomic_DNA"/>
</dbReference>
<reference evidence="6" key="4">
    <citation type="journal article" date="2018" name="Nat. Plants">
        <title>Whole-genome landscape of Medicago truncatula symbiotic genes.</title>
        <authorList>
            <person name="Pecrix Y."/>
            <person name="Staton S.E."/>
            <person name="Sallet E."/>
            <person name="Lelandais-Briere C."/>
            <person name="Moreau S."/>
            <person name="Carrere S."/>
            <person name="Blein T."/>
            <person name="Jardinaud M.F."/>
            <person name="Latrasse D."/>
            <person name="Zouine M."/>
            <person name="Zahm M."/>
            <person name="Kreplak J."/>
            <person name="Mayjonade B."/>
            <person name="Satge C."/>
            <person name="Perez M."/>
            <person name="Cauet S."/>
            <person name="Marande W."/>
            <person name="Chantry-Darmon C."/>
            <person name="Lopez-Roques C."/>
            <person name="Bouchez O."/>
            <person name="Berard A."/>
            <person name="Debelle F."/>
            <person name="Munos S."/>
            <person name="Bendahmane A."/>
            <person name="Berges H."/>
            <person name="Niebel A."/>
            <person name="Buitink J."/>
            <person name="Frugier F."/>
            <person name="Benhamed M."/>
            <person name="Crespi M."/>
            <person name="Gouzy J."/>
            <person name="Gamas P."/>
        </authorList>
    </citation>
    <scope>NUCLEOTIDE SEQUENCE [LARGE SCALE GENOMIC DNA]</scope>
    <source>
        <strain evidence="6">cv. Jemalong A17</strain>
    </source>
</reference>
<sequence>MDSSMVQVPESKTTSFWTNEKHVNYLNTMEASFLRTMFQNKGCRSSSSHHSRQILRLDRQLPDSSESTLDLKPHHGSRTRKHHKTSDSMGPTMRRTRRRSSQPFNSNDQVVPQVENESKGVAPYNGDFDKGAEN</sequence>
<protein>
    <submittedName>
        <fullName evidence="2 4">Uncharacterized protein</fullName>
    </submittedName>
</protein>
<evidence type="ECO:0000256" key="1">
    <source>
        <dbReference type="SAM" id="MobiDB-lite"/>
    </source>
</evidence>
<organism evidence="2 5">
    <name type="scientific">Medicago truncatula</name>
    <name type="common">Barrel medic</name>
    <name type="synonym">Medicago tribuloides</name>
    <dbReference type="NCBI Taxonomy" id="3880"/>
    <lineage>
        <taxon>Eukaryota</taxon>
        <taxon>Viridiplantae</taxon>
        <taxon>Streptophyta</taxon>
        <taxon>Embryophyta</taxon>
        <taxon>Tracheophyta</taxon>
        <taxon>Spermatophyta</taxon>
        <taxon>Magnoliopsida</taxon>
        <taxon>eudicotyledons</taxon>
        <taxon>Gunneridae</taxon>
        <taxon>Pentapetalae</taxon>
        <taxon>rosids</taxon>
        <taxon>fabids</taxon>
        <taxon>Fabales</taxon>
        <taxon>Fabaceae</taxon>
        <taxon>Papilionoideae</taxon>
        <taxon>50 kb inversion clade</taxon>
        <taxon>NPAAA clade</taxon>
        <taxon>Hologalegina</taxon>
        <taxon>IRL clade</taxon>
        <taxon>Trifolieae</taxon>
        <taxon>Medicago</taxon>
    </lineage>
</organism>
<dbReference type="EnsemblPlants" id="KEH17333">
    <property type="protein sequence ID" value="KEH17333"/>
    <property type="gene ID" value="MTR_0022s0200"/>
</dbReference>
<feature type="region of interest" description="Disordered" evidence="1">
    <location>
        <begin position="40"/>
        <end position="134"/>
    </location>
</feature>
<dbReference type="OrthoDB" id="751338at2759"/>
<reference evidence="3" key="5">
    <citation type="journal article" date="2018" name="Nat. Plants">
        <title>Whole-genome landscape of Medicago truncatula symbiotic genes.</title>
        <authorList>
            <person name="Pecrix Y."/>
            <person name="Gamas P."/>
            <person name="Carrere S."/>
        </authorList>
    </citation>
    <scope>NUCLEOTIDE SEQUENCE</scope>
    <source>
        <tissue evidence="3">Leaves</tissue>
    </source>
</reference>
<gene>
    <name evidence="4" type="primary">25479707</name>
    <name evidence="2" type="ORF">MTR_0022s0200</name>
    <name evidence="3" type="ORF">MtrunA17_Chr6g0472331</name>
</gene>
<dbReference type="PaxDb" id="3880-AES83402"/>
<reference evidence="2 5" key="1">
    <citation type="journal article" date="2011" name="Nature">
        <title>The Medicago genome provides insight into the evolution of rhizobial symbioses.</title>
        <authorList>
            <person name="Young N.D."/>
            <person name="Debelle F."/>
            <person name="Oldroyd G.E."/>
            <person name="Geurts R."/>
            <person name="Cannon S.B."/>
            <person name="Udvardi M.K."/>
            <person name="Benedito V.A."/>
            <person name="Mayer K.F."/>
            <person name="Gouzy J."/>
            <person name="Schoof H."/>
            <person name="Van de Peer Y."/>
            <person name="Proost S."/>
            <person name="Cook D.R."/>
            <person name="Meyers B.C."/>
            <person name="Spannagl M."/>
            <person name="Cheung F."/>
            <person name="De Mita S."/>
            <person name="Krishnakumar V."/>
            <person name="Gundlach H."/>
            <person name="Zhou S."/>
            <person name="Mudge J."/>
            <person name="Bharti A.K."/>
            <person name="Murray J.D."/>
            <person name="Naoumkina M.A."/>
            <person name="Rosen B."/>
            <person name="Silverstein K.A."/>
            <person name="Tang H."/>
            <person name="Rombauts S."/>
            <person name="Zhao P.X."/>
            <person name="Zhou P."/>
            <person name="Barbe V."/>
            <person name="Bardou P."/>
            <person name="Bechner M."/>
            <person name="Bellec A."/>
            <person name="Berger A."/>
            <person name="Berges H."/>
            <person name="Bidwell S."/>
            <person name="Bisseling T."/>
            <person name="Choisne N."/>
            <person name="Couloux A."/>
            <person name="Denny R."/>
            <person name="Deshpande S."/>
            <person name="Dai X."/>
            <person name="Doyle J.J."/>
            <person name="Dudez A.M."/>
            <person name="Farmer A.D."/>
            <person name="Fouteau S."/>
            <person name="Franken C."/>
            <person name="Gibelin C."/>
            <person name="Gish J."/>
            <person name="Goldstein S."/>
            <person name="Gonzalez A.J."/>
            <person name="Green P.J."/>
            <person name="Hallab A."/>
            <person name="Hartog M."/>
            <person name="Hua A."/>
            <person name="Humphray S.J."/>
            <person name="Jeong D.H."/>
            <person name="Jing Y."/>
            <person name="Jocker A."/>
            <person name="Kenton S.M."/>
            <person name="Kim D.J."/>
            <person name="Klee K."/>
            <person name="Lai H."/>
            <person name="Lang C."/>
            <person name="Lin S."/>
            <person name="Macmil S.L."/>
            <person name="Magdelenat G."/>
            <person name="Matthews L."/>
            <person name="McCorrison J."/>
            <person name="Monaghan E.L."/>
            <person name="Mun J.H."/>
            <person name="Najar F.Z."/>
            <person name="Nicholson C."/>
            <person name="Noirot C."/>
            <person name="O'Bleness M."/>
            <person name="Paule C.R."/>
            <person name="Poulain J."/>
            <person name="Prion F."/>
            <person name="Qin B."/>
            <person name="Qu C."/>
            <person name="Retzel E.F."/>
            <person name="Riddle C."/>
            <person name="Sallet E."/>
            <person name="Samain S."/>
            <person name="Samson N."/>
            <person name="Sanders I."/>
            <person name="Saurat O."/>
            <person name="Scarpelli C."/>
            <person name="Schiex T."/>
            <person name="Segurens B."/>
            <person name="Severin A.J."/>
            <person name="Sherrier D.J."/>
            <person name="Shi R."/>
            <person name="Sims S."/>
            <person name="Singer S.R."/>
            <person name="Sinharoy S."/>
            <person name="Sterck L."/>
            <person name="Viollet A."/>
            <person name="Wang B.B."/>
            <person name="Wang K."/>
            <person name="Wang M."/>
            <person name="Wang X."/>
            <person name="Warfsmann J."/>
            <person name="Weissenbach J."/>
            <person name="White D.D."/>
            <person name="White J.D."/>
            <person name="Wiley G.B."/>
            <person name="Wincker P."/>
            <person name="Xing Y."/>
            <person name="Yang L."/>
            <person name="Yao Z."/>
            <person name="Ying F."/>
            <person name="Zhai J."/>
            <person name="Zhou L."/>
            <person name="Zuber A."/>
            <person name="Denarie J."/>
            <person name="Dixon R.A."/>
            <person name="May G.D."/>
            <person name="Schwartz D.C."/>
            <person name="Rogers J."/>
            <person name="Quetier F."/>
            <person name="Town C.D."/>
            <person name="Roe B.A."/>
        </authorList>
    </citation>
    <scope>NUCLEOTIDE SEQUENCE [LARGE SCALE GENOMIC DNA]</scope>
    <source>
        <strain evidence="2">A17</strain>
        <strain evidence="4 5">cv. Jemalong A17</strain>
    </source>
</reference>
<dbReference type="InterPro" id="IPR044678">
    <property type="entry name" value="COR27/28"/>
</dbReference>
<dbReference type="HOGENOM" id="CLU_158286_0_0_1"/>
<feature type="compositionally biased region" description="Polar residues" evidence="1">
    <location>
        <begin position="101"/>
        <end position="110"/>
    </location>
</feature>
<dbReference type="Proteomes" id="UP000002051">
    <property type="component" value="Unassembled WGS sequence"/>
</dbReference>
<evidence type="ECO:0000313" key="2">
    <source>
        <dbReference type="EMBL" id="KEH17333.1"/>
    </source>
</evidence>
<dbReference type="GO" id="GO:0009409">
    <property type="term" value="P:response to cold"/>
    <property type="evidence" value="ECO:0007669"/>
    <property type="project" value="InterPro"/>
</dbReference>
<reference evidence="2 5" key="2">
    <citation type="journal article" date="2014" name="BMC Genomics">
        <title>An improved genome release (version Mt4.0) for the model legume Medicago truncatula.</title>
        <authorList>
            <person name="Tang H."/>
            <person name="Krishnakumar V."/>
            <person name="Bidwell S."/>
            <person name="Rosen B."/>
            <person name="Chan A."/>
            <person name="Zhou S."/>
            <person name="Gentzbittel L."/>
            <person name="Childs K.L."/>
            <person name="Yandell M."/>
            <person name="Gundlach H."/>
            <person name="Mayer K.F."/>
            <person name="Schwartz D.C."/>
            <person name="Town C.D."/>
        </authorList>
    </citation>
    <scope>GENOME REANNOTATION</scope>
    <source>
        <strain evidence="2">A17</strain>
        <strain evidence="4 5">cv. Jemalong A17</strain>
    </source>
</reference>
<dbReference type="GO" id="GO:0042752">
    <property type="term" value="P:regulation of circadian rhythm"/>
    <property type="evidence" value="ECO:0007669"/>
    <property type="project" value="InterPro"/>
</dbReference>
<evidence type="ECO:0000313" key="6">
    <source>
        <dbReference type="Proteomes" id="UP000265566"/>
    </source>
</evidence>
<dbReference type="PANTHER" id="PTHR33676:SF15">
    <property type="entry name" value="OS02G0674233 PROTEIN"/>
    <property type="match status" value="1"/>
</dbReference>
<dbReference type="AlphaFoldDB" id="A0A072TKA3"/>
<evidence type="ECO:0000313" key="3">
    <source>
        <dbReference type="EMBL" id="RHN51748.1"/>
    </source>
</evidence>
<evidence type="ECO:0000313" key="4">
    <source>
        <dbReference type="EnsemblPlants" id="KEH17333"/>
    </source>
</evidence>
<proteinExistence type="predicted"/>
<dbReference type="KEGG" id="mtr:25479707"/>
<accession>A0A072TKA3</accession>
<dbReference type="PANTHER" id="PTHR33676">
    <property type="entry name" value="COLD REGULATED PROTEIN 27"/>
    <property type="match status" value="1"/>
</dbReference>
<keyword evidence="5" id="KW-1185">Reference proteome</keyword>
<dbReference type="EMBL" id="PSQE01000006">
    <property type="protein sequence ID" value="RHN51748.1"/>
    <property type="molecule type" value="Genomic_DNA"/>
</dbReference>
<reference evidence="4" key="3">
    <citation type="submission" date="2015-06" db="UniProtKB">
        <authorList>
            <consortium name="EnsemblPlants"/>
        </authorList>
    </citation>
    <scope>IDENTIFICATION</scope>
    <source>
        <strain evidence="4">cv. Jemalong A17</strain>
    </source>
</reference>
<dbReference type="Proteomes" id="UP000265566">
    <property type="component" value="Chromosome 6"/>
</dbReference>
<name>A0A072TKA3_MEDTR</name>
<dbReference type="Gramene" id="rna36261">
    <property type="protein sequence ID" value="RHN51748.1"/>
    <property type="gene ID" value="gene36261"/>
</dbReference>
<feature type="compositionally biased region" description="Basic residues" evidence="1">
    <location>
        <begin position="74"/>
        <end position="84"/>
    </location>
</feature>